<evidence type="ECO:0000313" key="2">
    <source>
        <dbReference type="EMBL" id="GAV48487.1"/>
    </source>
</evidence>
<name>A0A1Q2ZYC8_ZYGRO</name>
<dbReference type="PANTHER" id="PTHR43435">
    <property type="entry name" value="RIBULOKINASE"/>
    <property type="match status" value="1"/>
</dbReference>
<dbReference type="Pfam" id="PF02782">
    <property type="entry name" value="FGGY_C"/>
    <property type="match status" value="1"/>
</dbReference>
<dbReference type="PANTHER" id="PTHR43435:SF1">
    <property type="entry name" value="PROTEIN MPA43"/>
    <property type="match status" value="1"/>
</dbReference>
<dbReference type="InterPro" id="IPR043129">
    <property type="entry name" value="ATPase_NBD"/>
</dbReference>
<protein>
    <recommendedName>
        <fullName evidence="1">Carbohydrate kinase FGGY C-terminal domain-containing protein</fullName>
    </recommendedName>
</protein>
<comment type="caution">
    <text evidence="2">The sequence shown here is derived from an EMBL/GenBank/DDBJ whole genome shotgun (WGS) entry which is preliminary data.</text>
</comment>
<feature type="domain" description="Carbohydrate kinase FGGY C-terminal" evidence="1">
    <location>
        <begin position="264"/>
        <end position="446"/>
    </location>
</feature>
<dbReference type="OrthoDB" id="203824at2759"/>
<dbReference type="GO" id="GO:0005737">
    <property type="term" value="C:cytoplasm"/>
    <property type="evidence" value="ECO:0007669"/>
    <property type="project" value="TreeGrafter"/>
</dbReference>
<accession>A0A1Q2ZYC8</accession>
<gene>
    <name evidence="2" type="ORF">ZYGR_0I07840</name>
</gene>
<dbReference type="EMBL" id="BDGX01000009">
    <property type="protein sequence ID" value="GAV48487.1"/>
    <property type="molecule type" value="Genomic_DNA"/>
</dbReference>
<proteinExistence type="predicted"/>
<dbReference type="Gene3D" id="3.30.420.40">
    <property type="match status" value="1"/>
</dbReference>
<sequence>MLENKQTAGVGIDLGSSSVRVSLFDFQNDQLLAYNIKPVPYYFTPESVNWKYTQSSREILIAIDQCFCELNLGEFEIKSCGVGATCSLAIFQTNENVLKPWNLDDPDKNVVFWMDSIAIEETKEVNKLATSEERAHMGGSFVPEMAIPKLKHFINLLKNNDDNSTFEIIDLHRYVAMNLAQKNGWDYRNVCNFPNLNKIGHDGELAGWTSTFYEKVLQLPSNIMIGPKEYPQNFAVREPKVSSCIDCYSNWFALLPKILQDSLFIVGGTSTCYLYASSEFSHRIPGVWGPFSNILDRSDRFSIYEAGQSCTGKLIEHLFKTHPASSHMDTKQWPQLFTQINDFIEKVEQDTQDSIHMQTKHMFFYGDLDGNRTPYADPSMSGMFIGETTDTSFRNLVYKYVCILEFIAFQIKHMLAIFNTLNGKTDINNLLFCGSLAKNQRLLNLLSLLNPRLKITMPQMDVSLMGAYGSYLMGKASALDNPIVQVAHNQTYSYRPPKIMNELLVDLLEVKYQIYFSMAEQQRMYREQVNDVIEKRTKQHTN</sequence>
<reference evidence="2 3" key="1">
    <citation type="submission" date="2016-08" db="EMBL/GenBank/DDBJ databases">
        <title>Draft genome sequence of allopolyploid Zygosaccharomyces rouxii.</title>
        <authorList>
            <person name="Watanabe J."/>
            <person name="Uehara K."/>
            <person name="Mogi Y."/>
            <person name="Tsukioka Y."/>
        </authorList>
    </citation>
    <scope>NUCLEOTIDE SEQUENCE [LARGE SCALE GENOMIC DNA]</scope>
    <source>
        <strain evidence="2 3">NBRC 110957</strain>
    </source>
</reference>
<evidence type="ECO:0000259" key="1">
    <source>
        <dbReference type="Pfam" id="PF02782"/>
    </source>
</evidence>
<dbReference type="SUPFAM" id="SSF53067">
    <property type="entry name" value="Actin-like ATPase domain"/>
    <property type="match status" value="2"/>
</dbReference>
<organism evidence="2 3">
    <name type="scientific">Zygosaccharomyces rouxii</name>
    <dbReference type="NCBI Taxonomy" id="4956"/>
    <lineage>
        <taxon>Eukaryota</taxon>
        <taxon>Fungi</taxon>
        <taxon>Dikarya</taxon>
        <taxon>Ascomycota</taxon>
        <taxon>Saccharomycotina</taxon>
        <taxon>Saccharomycetes</taxon>
        <taxon>Saccharomycetales</taxon>
        <taxon>Saccharomycetaceae</taxon>
        <taxon>Zygosaccharomyces</taxon>
    </lineage>
</organism>
<dbReference type="Proteomes" id="UP000187013">
    <property type="component" value="Unassembled WGS sequence"/>
</dbReference>
<dbReference type="GO" id="GO:0019150">
    <property type="term" value="F:D-ribulokinase activity"/>
    <property type="evidence" value="ECO:0007669"/>
    <property type="project" value="TreeGrafter"/>
</dbReference>
<dbReference type="Gene3D" id="1.20.58.2240">
    <property type="match status" value="1"/>
</dbReference>
<evidence type="ECO:0000313" key="3">
    <source>
        <dbReference type="Proteomes" id="UP000187013"/>
    </source>
</evidence>
<dbReference type="GO" id="GO:0019321">
    <property type="term" value="P:pentose metabolic process"/>
    <property type="evidence" value="ECO:0007669"/>
    <property type="project" value="TreeGrafter"/>
</dbReference>
<dbReference type="AlphaFoldDB" id="A0A1Q2ZYC8"/>
<dbReference type="InterPro" id="IPR018485">
    <property type="entry name" value="FGGY_C"/>
</dbReference>